<evidence type="ECO:0000259" key="14">
    <source>
        <dbReference type="Pfam" id="PF08245"/>
    </source>
</evidence>
<evidence type="ECO:0000256" key="5">
    <source>
        <dbReference type="ARBA" id="ARBA00022840"/>
    </source>
</evidence>
<dbReference type="AlphaFoldDB" id="A0A1I3WAM1"/>
<dbReference type="InterPro" id="IPR005863">
    <property type="entry name" value="UDP-N-AcMur_synth"/>
</dbReference>
<organism evidence="15 16">
    <name type="scientific">Brevibacillus centrosporus</name>
    <dbReference type="NCBI Taxonomy" id="54910"/>
    <lineage>
        <taxon>Bacteria</taxon>
        <taxon>Bacillati</taxon>
        <taxon>Bacillota</taxon>
        <taxon>Bacilli</taxon>
        <taxon>Bacillales</taxon>
        <taxon>Paenibacillaceae</taxon>
        <taxon>Brevibacillus</taxon>
    </lineage>
</organism>
<keyword evidence="3 10" id="KW-0132">Cell division</keyword>
<dbReference type="GO" id="GO:0051301">
    <property type="term" value="P:cell division"/>
    <property type="evidence" value="ECO:0007669"/>
    <property type="project" value="UniProtKB-KW"/>
</dbReference>
<dbReference type="GO" id="GO:0008360">
    <property type="term" value="P:regulation of cell shape"/>
    <property type="evidence" value="ECO:0007669"/>
    <property type="project" value="UniProtKB-KW"/>
</dbReference>
<feature type="binding site" evidence="10">
    <location>
        <begin position="115"/>
        <end position="121"/>
    </location>
    <ligand>
        <name>ATP</name>
        <dbReference type="ChEBI" id="CHEBI:30616"/>
    </ligand>
</feature>
<evidence type="ECO:0000256" key="7">
    <source>
        <dbReference type="ARBA" id="ARBA00022984"/>
    </source>
</evidence>
<dbReference type="InterPro" id="IPR013221">
    <property type="entry name" value="Mur_ligase_cen"/>
</dbReference>
<dbReference type="InterPro" id="IPR036615">
    <property type="entry name" value="Mur_ligase_C_dom_sf"/>
</dbReference>
<evidence type="ECO:0000256" key="8">
    <source>
        <dbReference type="ARBA" id="ARBA00023306"/>
    </source>
</evidence>
<evidence type="ECO:0000313" key="15">
    <source>
        <dbReference type="EMBL" id="SFK04714.1"/>
    </source>
</evidence>
<dbReference type="EC" id="6.3.2.10" evidence="10 11"/>
<evidence type="ECO:0000256" key="6">
    <source>
        <dbReference type="ARBA" id="ARBA00022960"/>
    </source>
</evidence>
<keyword evidence="16" id="KW-1185">Reference proteome</keyword>
<comment type="pathway">
    <text evidence="10 11">Cell wall biogenesis; peptidoglycan biosynthesis.</text>
</comment>
<keyword evidence="5 10" id="KW-0067">ATP-binding</keyword>
<evidence type="ECO:0000256" key="1">
    <source>
        <dbReference type="ARBA" id="ARBA00022490"/>
    </source>
</evidence>
<dbReference type="Pfam" id="PF02875">
    <property type="entry name" value="Mur_ligase_C"/>
    <property type="match status" value="1"/>
</dbReference>
<dbReference type="GO" id="GO:0047480">
    <property type="term" value="F:UDP-N-acetylmuramoyl-tripeptide-D-alanyl-D-alanine ligase activity"/>
    <property type="evidence" value="ECO:0007669"/>
    <property type="project" value="UniProtKB-UniRule"/>
</dbReference>
<dbReference type="Gene3D" id="3.90.190.20">
    <property type="entry name" value="Mur ligase, C-terminal domain"/>
    <property type="match status" value="1"/>
</dbReference>
<dbReference type="EMBL" id="FORT01000008">
    <property type="protein sequence ID" value="SFK04714.1"/>
    <property type="molecule type" value="Genomic_DNA"/>
</dbReference>
<sequence>MKPIALEHAAIKAEGMVRAGDPGLLLQAVHFDTRQLIDGSLFVALTGGARDGHDFLLQAAEQGAVAAVISDESKVPQGLPQGFGLILVNDTLRAFQKLAAAYRKELTIPHIAVTGSIGKTTVKDIIAHVLGSHYSVYKTYKNLNNHLGVPYSLLQIEASHQAAVLELGMNHAGEIDLIASLTKPEISVITYIGDSHMEFFGTREKIALAKAELLPHTSPDGLVLLNGDSEYLRMIAHLYPGKIAYYSVEGPADIWAEDILSTDDGMQFTVCFPTGERFVAALPLYGTHSVLNALPAIAIAMRLGMSVEQITDALSTVKLSAMRFEQVTSAHGALYISDAYNASPASMEAAIGTFAELFPNRKKVLVLGDMYELGAESDAMHIQVGAYANALRDRFSLLVTVGEHSRHISETYEGQKLHFATKAEAVAALLSLRNEQHAFLLKASRGMELWTVISDLENLS</sequence>
<dbReference type="STRING" id="1884381.SAMN05518846_10833"/>
<evidence type="ECO:0000256" key="4">
    <source>
        <dbReference type="ARBA" id="ARBA00022741"/>
    </source>
</evidence>
<dbReference type="InterPro" id="IPR035911">
    <property type="entry name" value="MurE/MurF_N"/>
</dbReference>
<dbReference type="Pfam" id="PF01225">
    <property type="entry name" value="Mur_ligase"/>
    <property type="match status" value="1"/>
</dbReference>
<keyword evidence="7 10" id="KW-0573">Peptidoglycan synthesis</keyword>
<dbReference type="SUPFAM" id="SSF53244">
    <property type="entry name" value="MurD-like peptide ligases, peptide-binding domain"/>
    <property type="match status" value="1"/>
</dbReference>
<reference evidence="16" key="1">
    <citation type="submission" date="2016-10" db="EMBL/GenBank/DDBJ databases">
        <authorList>
            <person name="Varghese N."/>
            <person name="Submissions S."/>
        </authorList>
    </citation>
    <scope>NUCLEOTIDE SEQUENCE [LARGE SCALE GENOMIC DNA]</scope>
    <source>
        <strain evidence="16">OK042</strain>
    </source>
</reference>
<dbReference type="HAMAP" id="MF_02019">
    <property type="entry name" value="MurF"/>
    <property type="match status" value="1"/>
</dbReference>
<keyword evidence="2 10" id="KW-0436">Ligase</keyword>
<comment type="subcellular location">
    <subcellularLocation>
        <location evidence="10 11">Cytoplasm</location>
    </subcellularLocation>
</comment>
<dbReference type="PANTHER" id="PTHR43024:SF1">
    <property type="entry name" value="UDP-N-ACETYLMURAMOYL-TRIPEPTIDE--D-ALANYL-D-ALANINE LIGASE"/>
    <property type="match status" value="1"/>
</dbReference>
<keyword evidence="1 10" id="KW-0963">Cytoplasm</keyword>
<dbReference type="InterPro" id="IPR004101">
    <property type="entry name" value="Mur_ligase_C"/>
</dbReference>
<protein>
    <recommendedName>
        <fullName evidence="10 11">UDP-N-acetylmuramoyl-tripeptide--D-alanyl-D-alanine ligase</fullName>
        <ecNumber evidence="10 11">6.3.2.10</ecNumber>
    </recommendedName>
    <alternativeName>
        <fullName evidence="10">D-alanyl-D-alanine-adding enzyme</fullName>
    </alternativeName>
</protein>
<dbReference type="GO" id="GO:0009252">
    <property type="term" value="P:peptidoglycan biosynthetic process"/>
    <property type="evidence" value="ECO:0007669"/>
    <property type="project" value="UniProtKB-UniRule"/>
</dbReference>
<proteinExistence type="inferred from homology"/>
<dbReference type="SUPFAM" id="SSF63418">
    <property type="entry name" value="MurE/MurF N-terminal domain"/>
    <property type="match status" value="1"/>
</dbReference>
<dbReference type="NCBIfam" id="TIGR01143">
    <property type="entry name" value="murF"/>
    <property type="match status" value="1"/>
</dbReference>
<dbReference type="GO" id="GO:0005524">
    <property type="term" value="F:ATP binding"/>
    <property type="evidence" value="ECO:0007669"/>
    <property type="project" value="UniProtKB-UniRule"/>
</dbReference>
<dbReference type="GO" id="GO:0005737">
    <property type="term" value="C:cytoplasm"/>
    <property type="evidence" value="ECO:0007669"/>
    <property type="project" value="UniProtKB-SubCell"/>
</dbReference>
<dbReference type="InterPro" id="IPR036565">
    <property type="entry name" value="Mur-like_cat_sf"/>
</dbReference>
<keyword evidence="4 10" id="KW-0547">Nucleotide-binding</keyword>
<comment type="catalytic activity">
    <reaction evidence="10 11">
        <text>D-alanyl-D-alanine + UDP-N-acetyl-alpha-D-muramoyl-L-alanyl-gamma-D-glutamyl-meso-2,6-diaminopimelate + ATP = UDP-N-acetyl-alpha-D-muramoyl-L-alanyl-gamma-D-glutamyl-meso-2,6-diaminopimeloyl-D-alanyl-D-alanine + ADP + phosphate + H(+)</text>
        <dbReference type="Rhea" id="RHEA:28374"/>
        <dbReference type="ChEBI" id="CHEBI:15378"/>
        <dbReference type="ChEBI" id="CHEBI:30616"/>
        <dbReference type="ChEBI" id="CHEBI:43474"/>
        <dbReference type="ChEBI" id="CHEBI:57822"/>
        <dbReference type="ChEBI" id="CHEBI:61386"/>
        <dbReference type="ChEBI" id="CHEBI:83905"/>
        <dbReference type="ChEBI" id="CHEBI:456216"/>
        <dbReference type="EC" id="6.3.2.10"/>
    </reaction>
</comment>
<keyword evidence="9 10" id="KW-0961">Cell wall biogenesis/degradation</keyword>
<feature type="domain" description="Mur ligase N-terminal catalytic" evidence="12">
    <location>
        <begin position="29"/>
        <end position="100"/>
    </location>
</feature>
<dbReference type="PANTHER" id="PTHR43024">
    <property type="entry name" value="UDP-N-ACETYLMURAMOYL-TRIPEPTIDE--D-ALANYL-D-ALANINE LIGASE"/>
    <property type="match status" value="1"/>
</dbReference>
<keyword evidence="6 10" id="KW-0133">Cell shape</keyword>
<evidence type="ECO:0000259" key="12">
    <source>
        <dbReference type="Pfam" id="PF01225"/>
    </source>
</evidence>
<evidence type="ECO:0000256" key="2">
    <source>
        <dbReference type="ARBA" id="ARBA00022598"/>
    </source>
</evidence>
<dbReference type="GO" id="GO:0071555">
    <property type="term" value="P:cell wall organization"/>
    <property type="evidence" value="ECO:0007669"/>
    <property type="project" value="UniProtKB-KW"/>
</dbReference>
<dbReference type="UniPathway" id="UPA00219"/>
<evidence type="ECO:0000256" key="9">
    <source>
        <dbReference type="ARBA" id="ARBA00023316"/>
    </source>
</evidence>
<feature type="domain" description="Mur ligase C-terminal" evidence="13">
    <location>
        <begin position="322"/>
        <end position="445"/>
    </location>
</feature>
<dbReference type="Pfam" id="PF08245">
    <property type="entry name" value="Mur_ligase_M"/>
    <property type="match status" value="1"/>
</dbReference>
<evidence type="ECO:0000256" key="11">
    <source>
        <dbReference type="RuleBase" id="RU004136"/>
    </source>
</evidence>
<evidence type="ECO:0000313" key="16">
    <source>
        <dbReference type="Proteomes" id="UP000198915"/>
    </source>
</evidence>
<dbReference type="Gene3D" id="3.40.1190.10">
    <property type="entry name" value="Mur-like, catalytic domain"/>
    <property type="match status" value="1"/>
</dbReference>
<comment type="similarity">
    <text evidence="10">Belongs to the MurCDEF family. MurF subfamily.</text>
</comment>
<dbReference type="GO" id="GO:0008766">
    <property type="term" value="F:UDP-N-acetylmuramoylalanyl-D-glutamyl-2,6-diaminopimelate-D-alanyl-D-alanine ligase activity"/>
    <property type="evidence" value="ECO:0007669"/>
    <property type="project" value="RHEA"/>
</dbReference>
<name>A0A1I3WAM1_9BACL</name>
<dbReference type="InterPro" id="IPR000713">
    <property type="entry name" value="Mur_ligase_N"/>
</dbReference>
<gene>
    <name evidence="10" type="primary">murF</name>
    <name evidence="15" type="ORF">SAMN05518846_10833</name>
</gene>
<evidence type="ECO:0000256" key="10">
    <source>
        <dbReference type="HAMAP-Rule" id="MF_02019"/>
    </source>
</evidence>
<dbReference type="InterPro" id="IPR051046">
    <property type="entry name" value="MurCDEF_CellWall_CoF430Synth"/>
</dbReference>
<evidence type="ECO:0000256" key="3">
    <source>
        <dbReference type="ARBA" id="ARBA00022618"/>
    </source>
</evidence>
<dbReference type="RefSeq" id="WP_092269014.1">
    <property type="nucleotide sequence ID" value="NZ_FORT01000008.1"/>
</dbReference>
<feature type="domain" description="Mur ligase central" evidence="14">
    <location>
        <begin position="113"/>
        <end position="300"/>
    </location>
</feature>
<dbReference type="Proteomes" id="UP000198915">
    <property type="component" value="Unassembled WGS sequence"/>
</dbReference>
<keyword evidence="8 10" id="KW-0131">Cell cycle</keyword>
<accession>A0A1I3WAM1</accession>
<dbReference type="SUPFAM" id="SSF53623">
    <property type="entry name" value="MurD-like peptide ligases, catalytic domain"/>
    <property type="match status" value="1"/>
</dbReference>
<comment type="function">
    <text evidence="10 11">Involved in cell wall formation. Catalyzes the final step in the synthesis of UDP-N-acetylmuramoyl-pentapeptide, the precursor of murein.</text>
</comment>
<evidence type="ECO:0000259" key="13">
    <source>
        <dbReference type="Pfam" id="PF02875"/>
    </source>
</evidence>
<dbReference type="Gene3D" id="3.40.1390.10">
    <property type="entry name" value="MurE/MurF, N-terminal domain"/>
    <property type="match status" value="1"/>
</dbReference>